<dbReference type="InterPro" id="IPR001851">
    <property type="entry name" value="ABC_transp_permease"/>
</dbReference>
<proteinExistence type="inferred from homology"/>
<dbReference type="Pfam" id="PF02653">
    <property type="entry name" value="BPD_transp_2"/>
    <property type="match status" value="1"/>
</dbReference>
<accession>A0A523QJN4</accession>
<dbReference type="AlphaFoldDB" id="A0A523QJN4"/>
<dbReference type="GO" id="GO:1903806">
    <property type="term" value="P:L-isoleucine import across plasma membrane"/>
    <property type="evidence" value="ECO:0007669"/>
    <property type="project" value="TreeGrafter"/>
</dbReference>
<evidence type="ECO:0000256" key="1">
    <source>
        <dbReference type="ARBA" id="ARBA00004651"/>
    </source>
</evidence>
<organism evidence="11 12">
    <name type="scientific">Aerophobetes bacterium</name>
    <dbReference type="NCBI Taxonomy" id="2030807"/>
    <lineage>
        <taxon>Bacteria</taxon>
        <taxon>Candidatus Aerophobota</taxon>
    </lineage>
</organism>
<keyword evidence="5 10" id="KW-0812">Transmembrane</keyword>
<evidence type="ECO:0000313" key="12">
    <source>
        <dbReference type="Proteomes" id="UP000320781"/>
    </source>
</evidence>
<dbReference type="InterPro" id="IPR052157">
    <property type="entry name" value="BCAA_transport_permease"/>
</dbReference>
<dbReference type="EMBL" id="SOKU01000157">
    <property type="protein sequence ID" value="TES85889.1"/>
    <property type="molecule type" value="Genomic_DNA"/>
</dbReference>
<comment type="subcellular location">
    <subcellularLocation>
        <location evidence="1">Cell membrane</location>
        <topology evidence="1">Multi-pass membrane protein</topology>
    </subcellularLocation>
</comment>
<evidence type="ECO:0000256" key="2">
    <source>
        <dbReference type="ARBA" id="ARBA00022448"/>
    </source>
</evidence>
<keyword evidence="2" id="KW-0813">Transport</keyword>
<evidence type="ECO:0000256" key="4">
    <source>
        <dbReference type="ARBA" id="ARBA00022519"/>
    </source>
</evidence>
<feature type="transmembrane region" description="Helical" evidence="10">
    <location>
        <begin position="207"/>
        <end position="225"/>
    </location>
</feature>
<feature type="transmembrane region" description="Helical" evidence="10">
    <location>
        <begin position="75"/>
        <end position="97"/>
    </location>
</feature>
<dbReference type="GO" id="GO:0042941">
    <property type="term" value="P:D-alanine transmembrane transport"/>
    <property type="evidence" value="ECO:0007669"/>
    <property type="project" value="TreeGrafter"/>
</dbReference>
<name>A0A523QJN4_UNCAE</name>
<keyword evidence="4" id="KW-0997">Cell inner membrane</keyword>
<keyword evidence="7 10" id="KW-1133">Transmembrane helix</keyword>
<sequence>MEVLSRIPQLVIYGIISGSIITLGAVGLSLTYGILNFANFAHGDVMALGAFLALVLLALFNALGVPQTAFGPLSFGLPMILALLMAMAFTGGAAIFIDRILYRQLRKTGRIILLIASVGVAFALRNIIQFIWGPLPQYYHEEIQLARKIPLLGVKIKPDEVFIIGLAAFLVAMLHLFLQKTKTGKAMRAASDNVELARVSGINIDRVILWTWAIGAALAAAAGILAGIENKFITPNMGWEMLLPIFAAVILGGIGSPYGALVGGMVIGLSEEVSTAFISTAYKPGVAFVIMVAVLLIKPRGLFGAK</sequence>
<evidence type="ECO:0000256" key="7">
    <source>
        <dbReference type="ARBA" id="ARBA00022989"/>
    </source>
</evidence>
<protein>
    <submittedName>
        <fullName evidence="11">Branched-chain amino acid ABC transporter permease</fullName>
    </submittedName>
</protein>
<comment type="caution">
    <text evidence="11">The sequence shown here is derived from an EMBL/GenBank/DDBJ whole genome shotgun (WGS) entry which is preliminary data.</text>
</comment>
<evidence type="ECO:0000256" key="5">
    <source>
        <dbReference type="ARBA" id="ARBA00022692"/>
    </source>
</evidence>
<keyword evidence="6" id="KW-0029">Amino-acid transport</keyword>
<evidence type="ECO:0000256" key="3">
    <source>
        <dbReference type="ARBA" id="ARBA00022475"/>
    </source>
</evidence>
<dbReference type="GO" id="GO:0005886">
    <property type="term" value="C:plasma membrane"/>
    <property type="evidence" value="ECO:0007669"/>
    <property type="project" value="UniProtKB-SubCell"/>
</dbReference>
<keyword evidence="3" id="KW-1003">Cell membrane</keyword>
<feature type="transmembrane region" description="Helical" evidence="10">
    <location>
        <begin position="109"/>
        <end position="132"/>
    </location>
</feature>
<dbReference type="PANTHER" id="PTHR11795">
    <property type="entry name" value="BRANCHED-CHAIN AMINO ACID TRANSPORT SYSTEM PERMEASE PROTEIN LIVH"/>
    <property type="match status" value="1"/>
</dbReference>
<dbReference type="GO" id="GO:0015188">
    <property type="term" value="F:L-isoleucine transmembrane transporter activity"/>
    <property type="evidence" value="ECO:0007669"/>
    <property type="project" value="TreeGrafter"/>
</dbReference>
<evidence type="ECO:0000256" key="9">
    <source>
        <dbReference type="ARBA" id="ARBA00037998"/>
    </source>
</evidence>
<reference evidence="11 12" key="1">
    <citation type="submission" date="2019-03" db="EMBL/GenBank/DDBJ databases">
        <title>Metabolic potential of uncultured bacteria and archaea associated with petroleum seepage in deep-sea sediments.</title>
        <authorList>
            <person name="Dong X."/>
            <person name="Hubert C."/>
        </authorList>
    </citation>
    <scope>NUCLEOTIDE SEQUENCE [LARGE SCALE GENOMIC DNA]</scope>
    <source>
        <strain evidence="11">E44_bin92</strain>
    </source>
</reference>
<keyword evidence="8 10" id="KW-0472">Membrane</keyword>
<dbReference type="PANTHER" id="PTHR11795:SF371">
    <property type="entry name" value="HIGH-AFFINITY BRANCHED-CHAIN AMINO ACID TRANSPORT SYSTEM PERMEASE PROTEIN LIVH"/>
    <property type="match status" value="1"/>
</dbReference>
<dbReference type="GO" id="GO:0015192">
    <property type="term" value="F:L-phenylalanine transmembrane transporter activity"/>
    <property type="evidence" value="ECO:0007669"/>
    <property type="project" value="TreeGrafter"/>
</dbReference>
<feature type="transmembrane region" description="Helical" evidence="10">
    <location>
        <begin position="161"/>
        <end position="178"/>
    </location>
</feature>
<evidence type="ECO:0000256" key="6">
    <source>
        <dbReference type="ARBA" id="ARBA00022970"/>
    </source>
</evidence>
<dbReference type="CDD" id="cd06582">
    <property type="entry name" value="TM_PBP1_LivH_like"/>
    <property type="match status" value="1"/>
</dbReference>
<evidence type="ECO:0000256" key="10">
    <source>
        <dbReference type="SAM" id="Phobius"/>
    </source>
</evidence>
<evidence type="ECO:0000256" key="8">
    <source>
        <dbReference type="ARBA" id="ARBA00023136"/>
    </source>
</evidence>
<dbReference type="GO" id="GO:0015190">
    <property type="term" value="F:L-leucine transmembrane transporter activity"/>
    <property type="evidence" value="ECO:0007669"/>
    <property type="project" value="TreeGrafter"/>
</dbReference>
<feature type="transmembrane region" description="Helical" evidence="10">
    <location>
        <begin position="12"/>
        <end position="33"/>
    </location>
</feature>
<dbReference type="GO" id="GO:0005304">
    <property type="term" value="F:L-valine transmembrane transporter activity"/>
    <property type="evidence" value="ECO:0007669"/>
    <property type="project" value="TreeGrafter"/>
</dbReference>
<feature type="transmembrane region" description="Helical" evidence="10">
    <location>
        <begin position="281"/>
        <end position="297"/>
    </location>
</feature>
<dbReference type="GO" id="GO:0015808">
    <property type="term" value="P:L-alanine transport"/>
    <property type="evidence" value="ECO:0007669"/>
    <property type="project" value="TreeGrafter"/>
</dbReference>
<feature type="transmembrane region" description="Helical" evidence="10">
    <location>
        <begin position="45"/>
        <end position="63"/>
    </location>
</feature>
<feature type="transmembrane region" description="Helical" evidence="10">
    <location>
        <begin position="245"/>
        <end position="269"/>
    </location>
</feature>
<dbReference type="Proteomes" id="UP000320781">
    <property type="component" value="Unassembled WGS sequence"/>
</dbReference>
<comment type="similarity">
    <text evidence="9">Belongs to the binding-protein-dependent transport system permease family. LivHM subfamily.</text>
</comment>
<evidence type="ECO:0000313" key="11">
    <source>
        <dbReference type="EMBL" id="TES85889.1"/>
    </source>
</evidence>
<gene>
    <name evidence="11" type="ORF">E3J95_03375</name>
</gene>